<feature type="compositionally biased region" description="Polar residues" evidence="1">
    <location>
        <begin position="46"/>
        <end position="57"/>
    </location>
</feature>
<dbReference type="STRING" id="1884261.A0A5C3QTU1"/>
<dbReference type="OrthoDB" id="2804751at2759"/>
<reference evidence="2 3" key="1">
    <citation type="journal article" date="2019" name="Nat. Ecol. Evol.">
        <title>Megaphylogeny resolves global patterns of mushroom evolution.</title>
        <authorList>
            <person name="Varga T."/>
            <person name="Krizsan K."/>
            <person name="Foldi C."/>
            <person name="Dima B."/>
            <person name="Sanchez-Garcia M."/>
            <person name="Sanchez-Ramirez S."/>
            <person name="Szollosi G.J."/>
            <person name="Szarkandi J.G."/>
            <person name="Papp V."/>
            <person name="Albert L."/>
            <person name="Andreopoulos W."/>
            <person name="Angelini C."/>
            <person name="Antonin V."/>
            <person name="Barry K.W."/>
            <person name="Bougher N.L."/>
            <person name="Buchanan P."/>
            <person name="Buyck B."/>
            <person name="Bense V."/>
            <person name="Catcheside P."/>
            <person name="Chovatia M."/>
            <person name="Cooper J."/>
            <person name="Damon W."/>
            <person name="Desjardin D."/>
            <person name="Finy P."/>
            <person name="Geml J."/>
            <person name="Haridas S."/>
            <person name="Hughes K."/>
            <person name="Justo A."/>
            <person name="Karasinski D."/>
            <person name="Kautmanova I."/>
            <person name="Kiss B."/>
            <person name="Kocsube S."/>
            <person name="Kotiranta H."/>
            <person name="LaButti K.M."/>
            <person name="Lechner B.E."/>
            <person name="Liimatainen K."/>
            <person name="Lipzen A."/>
            <person name="Lukacs Z."/>
            <person name="Mihaltcheva S."/>
            <person name="Morgado L.N."/>
            <person name="Niskanen T."/>
            <person name="Noordeloos M.E."/>
            <person name="Ohm R.A."/>
            <person name="Ortiz-Santana B."/>
            <person name="Ovrebo C."/>
            <person name="Racz N."/>
            <person name="Riley R."/>
            <person name="Savchenko A."/>
            <person name="Shiryaev A."/>
            <person name="Soop K."/>
            <person name="Spirin V."/>
            <person name="Szebenyi C."/>
            <person name="Tomsovsky M."/>
            <person name="Tulloss R.E."/>
            <person name="Uehling J."/>
            <person name="Grigoriev I.V."/>
            <person name="Vagvolgyi C."/>
            <person name="Papp T."/>
            <person name="Martin F.M."/>
            <person name="Miettinen O."/>
            <person name="Hibbett D.S."/>
            <person name="Nagy L.G."/>
        </authorList>
    </citation>
    <scope>NUCLEOTIDE SEQUENCE [LARGE SCALE GENOMIC DNA]</scope>
    <source>
        <strain evidence="2 3">CBS 309.79</strain>
    </source>
</reference>
<evidence type="ECO:0000313" key="3">
    <source>
        <dbReference type="Proteomes" id="UP000305067"/>
    </source>
</evidence>
<gene>
    <name evidence="2" type="ORF">BDV98DRAFT_354418</name>
</gene>
<name>A0A5C3QTU1_9AGAR</name>
<feature type="compositionally biased region" description="Polar residues" evidence="1">
    <location>
        <begin position="64"/>
        <end position="85"/>
    </location>
</feature>
<feature type="compositionally biased region" description="Polar residues" evidence="1">
    <location>
        <begin position="118"/>
        <end position="138"/>
    </location>
</feature>
<evidence type="ECO:0000256" key="1">
    <source>
        <dbReference type="SAM" id="MobiDB-lite"/>
    </source>
</evidence>
<feature type="region of interest" description="Disordered" evidence="1">
    <location>
        <begin position="1"/>
        <end position="199"/>
    </location>
</feature>
<feature type="compositionally biased region" description="Low complexity" evidence="1">
    <location>
        <begin position="170"/>
        <end position="179"/>
    </location>
</feature>
<proteinExistence type="predicted"/>
<sequence length="199" mass="21070">MLKGDQPLETEESATPAVQQPVADVEKSTAVDSGSQALAAEDTKPSETWTPSYSVTSVGAGPQGTDNDLSANHAPTTEQQATEPLSDQLPPATKGTETPGESFPTSEEVDQLEPLKLNTDTQSTSTRARYESTTSASSRFFPGGWFSSTPPVEGKPSLDSARGEFSATKSPTSPTTEEPLAVPAEDDGEKKHHKWCTIM</sequence>
<accession>A0A5C3QTU1</accession>
<dbReference type="EMBL" id="ML178819">
    <property type="protein sequence ID" value="TFL03971.1"/>
    <property type="molecule type" value="Genomic_DNA"/>
</dbReference>
<organism evidence="2 3">
    <name type="scientific">Pterulicium gracile</name>
    <dbReference type="NCBI Taxonomy" id="1884261"/>
    <lineage>
        <taxon>Eukaryota</taxon>
        <taxon>Fungi</taxon>
        <taxon>Dikarya</taxon>
        <taxon>Basidiomycota</taxon>
        <taxon>Agaricomycotina</taxon>
        <taxon>Agaricomycetes</taxon>
        <taxon>Agaricomycetidae</taxon>
        <taxon>Agaricales</taxon>
        <taxon>Pleurotineae</taxon>
        <taxon>Pterulaceae</taxon>
        <taxon>Pterulicium</taxon>
    </lineage>
</organism>
<keyword evidence="3" id="KW-1185">Reference proteome</keyword>
<dbReference type="Proteomes" id="UP000305067">
    <property type="component" value="Unassembled WGS sequence"/>
</dbReference>
<dbReference type="AlphaFoldDB" id="A0A5C3QTU1"/>
<protein>
    <submittedName>
        <fullName evidence="2">Uncharacterized protein</fullName>
    </submittedName>
</protein>
<evidence type="ECO:0000313" key="2">
    <source>
        <dbReference type="EMBL" id="TFL03971.1"/>
    </source>
</evidence>